<dbReference type="InterPro" id="IPR024661">
    <property type="entry name" value="RNA_pol_III_Rpc31"/>
</dbReference>
<gene>
    <name evidence="6" type="primary">RPC31</name>
    <name evidence="6" type="ORF">SEPCBS119000_001648</name>
</gene>
<feature type="compositionally biased region" description="Acidic residues" evidence="5">
    <location>
        <begin position="270"/>
        <end position="282"/>
    </location>
</feature>
<evidence type="ECO:0000256" key="4">
    <source>
        <dbReference type="PIRNR" id="PIRNR000777"/>
    </source>
</evidence>
<evidence type="ECO:0000256" key="5">
    <source>
        <dbReference type="SAM" id="MobiDB-lite"/>
    </source>
</evidence>
<evidence type="ECO:0000313" key="7">
    <source>
        <dbReference type="Proteomes" id="UP001642502"/>
    </source>
</evidence>
<dbReference type="GO" id="GO:0000428">
    <property type="term" value="C:DNA-directed RNA polymerase complex"/>
    <property type="evidence" value="ECO:0007669"/>
    <property type="project" value="UniProtKB-KW"/>
</dbReference>
<protein>
    <recommendedName>
        <fullName evidence="4">DNA-directed RNA polymerase III subunit</fullName>
    </recommendedName>
</protein>
<dbReference type="PANTHER" id="PTHR15367:SF2">
    <property type="entry name" value="DNA-DIRECTED RNA POLYMERASE III SUBUNIT"/>
    <property type="match status" value="1"/>
</dbReference>
<comment type="function">
    <text evidence="4">DNA-dependent RNA polymerase catalyzes the transcription of DNA into RNA using the four ribonucleoside triphosphates as substrates. Specific peripheric component of RNA polymerase III which synthesizes small RNAs, such as 5S rRNA and tRNAs.</text>
</comment>
<comment type="similarity">
    <text evidence="2 4">Belongs to the eukaryotic RPC7 RNA polymerase subunit family.</text>
</comment>
<dbReference type="PIRSF" id="PIRSF000777">
    <property type="entry name" value="RNA_polIII_C31"/>
    <property type="match status" value="1"/>
</dbReference>
<feature type="compositionally biased region" description="Gly residues" evidence="5">
    <location>
        <begin position="283"/>
        <end position="292"/>
    </location>
</feature>
<keyword evidence="7" id="KW-1185">Reference proteome</keyword>
<feature type="compositionally biased region" description="Acidic residues" evidence="5">
    <location>
        <begin position="233"/>
        <end position="262"/>
    </location>
</feature>
<keyword evidence="6" id="KW-0804">Transcription</keyword>
<name>A0ABP0DDG1_9PEZI</name>
<evidence type="ECO:0000256" key="1">
    <source>
        <dbReference type="ARBA" id="ARBA00004123"/>
    </source>
</evidence>
<dbReference type="Pfam" id="PF11705">
    <property type="entry name" value="RNA_pol_3_Rpc31"/>
    <property type="match status" value="1"/>
</dbReference>
<comment type="subunit">
    <text evidence="4">Component of the RNA polymerase III (Pol III) complex.</text>
</comment>
<reference evidence="6 7" key="1">
    <citation type="submission" date="2024-01" db="EMBL/GenBank/DDBJ databases">
        <authorList>
            <person name="Allen C."/>
            <person name="Tagirdzhanova G."/>
        </authorList>
    </citation>
    <scope>NUCLEOTIDE SEQUENCE [LARGE SCALE GENOMIC DNA]</scope>
    <source>
        <strain evidence="6 7">CBS 119000</strain>
    </source>
</reference>
<evidence type="ECO:0000256" key="3">
    <source>
        <dbReference type="ARBA" id="ARBA00023242"/>
    </source>
</evidence>
<dbReference type="PANTHER" id="PTHR15367">
    <property type="entry name" value="DNA-DIRECTED RNA POLYMERASE III"/>
    <property type="match status" value="1"/>
</dbReference>
<evidence type="ECO:0000256" key="2">
    <source>
        <dbReference type="ARBA" id="ARBA00008352"/>
    </source>
</evidence>
<accession>A0ABP0DDG1</accession>
<dbReference type="Proteomes" id="UP001642502">
    <property type="component" value="Unassembled WGS sequence"/>
</dbReference>
<comment type="caution">
    <text evidence="6">The sequence shown here is derived from an EMBL/GenBank/DDBJ whole genome shotgun (WGS) entry which is preliminary data.</text>
</comment>
<organism evidence="6 7">
    <name type="scientific">Sporothrix epigloea</name>
    <dbReference type="NCBI Taxonomy" id="1892477"/>
    <lineage>
        <taxon>Eukaryota</taxon>
        <taxon>Fungi</taxon>
        <taxon>Dikarya</taxon>
        <taxon>Ascomycota</taxon>
        <taxon>Pezizomycotina</taxon>
        <taxon>Sordariomycetes</taxon>
        <taxon>Sordariomycetidae</taxon>
        <taxon>Ophiostomatales</taxon>
        <taxon>Ophiostomataceae</taxon>
        <taxon>Sporothrix</taxon>
    </lineage>
</organism>
<feature type="region of interest" description="Disordered" evidence="5">
    <location>
        <begin position="233"/>
        <end position="292"/>
    </location>
</feature>
<dbReference type="EMBL" id="CAWUON010000013">
    <property type="protein sequence ID" value="CAK7265693.1"/>
    <property type="molecule type" value="Genomic_DNA"/>
</dbReference>
<comment type="subcellular location">
    <subcellularLocation>
        <location evidence="1 4">Nucleus</location>
    </subcellularLocation>
</comment>
<feature type="region of interest" description="Disordered" evidence="5">
    <location>
        <begin position="1"/>
        <end position="40"/>
    </location>
</feature>
<evidence type="ECO:0000313" key="6">
    <source>
        <dbReference type="EMBL" id="CAK7265693.1"/>
    </source>
</evidence>
<keyword evidence="3 4" id="KW-0539">Nucleus</keyword>
<keyword evidence="6" id="KW-0240">DNA-directed RNA polymerase</keyword>
<proteinExistence type="inferred from homology"/>
<sequence length="292" mass="31576">MRGSRGGRGGRGRGRGGRGGGGYGGPWSDDPTMKADSRPVELFPAYSAPMAAPLTPEESQAVGYFLLVREQTHSSPLYTQTRTWQSIGGADADAGGAAGKAYGQEQINRQYGVRNKATVDPFTAVPMYSHRFQTAERTLPDLSARPFSRELFPPELWPTLDGNDDGKLGGAKKTARERVLALSDVTALRTAEDIFQTRRAGDADVADSGSKSGTHKALEQLEKFKNVGLDNEDNVEFDLVEDEGDYDEVPDEEYDDDEEGDYNAEAAFDNGDDDDYGDEFDDGGGGGDEGMY</sequence>